<feature type="domain" description="Acyl-CoA thioesterase-like N-terminal HotDog" evidence="1">
    <location>
        <begin position="32"/>
        <end position="112"/>
    </location>
</feature>
<dbReference type="Pfam" id="PF20789">
    <property type="entry name" value="4HBT_3C"/>
    <property type="match status" value="1"/>
</dbReference>
<name>A0A250DMQ0_9BURK</name>
<dbReference type="InterPro" id="IPR049449">
    <property type="entry name" value="TesB_ACOT8-like_N"/>
</dbReference>
<evidence type="ECO:0000259" key="2">
    <source>
        <dbReference type="Pfam" id="PF20789"/>
    </source>
</evidence>
<evidence type="ECO:0000259" key="1">
    <source>
        <dbReference type="Pfam" id="PF13622"/>
    </source>
</evidence>
<proteinExistence type="predicted"/>
<dbReference type="Pfam" id="PF13622">
    <property type="entry name" value="4HBT_3"/>
    <property type="match status" value="1"/>
</dbReference>
<feature type="domain" description="Acyl-CoA thioesterase-like C-terminal" evidence="2">
    <location>
        <begin position="136"/>
        <end position="263"/>
    </location>
</feature>
<evidence type="ECO:0000313" key="3">
    <source>
        <dbReference type="EMBL" id="ATA55658.1"/>
    </source>
</evidence>
<accession>A0A250DMQ0</accession>
<dbReference type="InterPro" id="IPR029069">
    <property type="entry name" value="HotDog_dom_sf"/>
</dbReference>
<evidence type="ECO:0008006" key="5">
    <source>
        <dbReference type="Google" id="ProtNLM"/>
    </source>
</evidence>
<dbReference type="InterPro" id="IPR042171">
    <property type="entry name" value="Acyl-CoA_hotdog"/>
</dbReference>
<dbReference type="SUPFAM" id="SSF54637">
    <property type="entry name" value="Thioesterase/thiol ester dehydrase-isomerase"/>
    <property type="match status" value="2"/>
</dbReference>
<dbReference type="InterPro" id="IPR049450">
    <property type="entry name" value="ACOT8-like_C"/>
</dbReference>
<dbReference type="AlphaFoldDB" id="A0A250DMQ0"/>
<protein>
    <recommendedName>
        <fullName evidence="5">Thioesterase family protein</fullName>
    </recommendedName>
</protein>
<dbReference type="Gene3D" id="2.40.160.210">
    <property type="entry name" value="Acyl-CoA thioesterase, double hotdog domain"/>
    <property type="match status" value="1"/>
</dbReference>
<gene>
    <name evidence="3" type="ORF">CKY39_22330</name>
</gene>
<organism evidence="3 4">
    <name type="scientific">Variovorax boronicumulans</name>
    <dbReference type="NCBI Taxonomy" id="436515"/>
    <lineage>
        <taxon>Bacteria</taxon>
        <taxon>Pseudomonadati</taxon>
        <taxon>Pseudomonadota</taxon>
        <taxon>Betaproteobacteria</taxon>
        <taxon>Burkholderiales</taxon>
        <taxon>Comamonadaceae</taxon>
        <taxon>Variovorax</taxon>
    </lineage>
</organism>
<dbReference type="EMBL" id="CP023284">
    <property type="protein sequence ID" value="ATA55658.1"/>
    <property type="molecule type" value="Genomic_DNA"/>
</dbReference>
<reference evidence="3 4" key="1">
    <citation type="submission" date="2017-09" db="EMBL/GenBank/DDBJ databases">
        <title>The diverse metabolic capabilities of V. boronicumulans make it an excellent choice for continued studies on novel biodegradation.</title>
        <authorList>
            <person name="Sun S."/>
        </authorList>
    </citation>
    <scope>NUCLEOTIDE SEQUENCE [LARGE SCALE GENOMIC DNA]</scope>
    <source>
        <strain evidence="3 4">J1</strain>
    </source>
</reference>
<dbReference type="Proteomes" id="UP000217154">
    <property type="component" value="Chromosome"/>
</dbReference>
<sequence length="272" mass="28543">MSVQVQPMTTPIGDPVFVSDGERFVPTEAAIGPWSADALQGSATAALLVRALQAHEASRGREVARLSFDFWRPASRAPITLEFTLLRDGAKARTVAFDMLQDGKSVLRCTALLLRSGQTPALPAADAFAAATFAPPEEGVPIPVAASRMSPFFAGVDVRMARGQILEPGPAAAWLRLGRPLVDAEAASPLAQVASAADLVAGISQWAHPARLGFVNADLTINLRRAPRGDWMLVDALTLAGPMGTGYAVGQLHDRGGPVGQCVSSLLFEARG</sequence>
<evidence type="ECO:0000313" key="4">
    <source>
        <dbReference type="Proteomes" id="UP000217154"/>
    </source>
</evidence>
<dbReference type="KEGG" id="vbo:CKY39_22330"/>